<name>C5S1J5_9PAST</name>
<organism evidence="1 2">
    <name type="scientific">Actinobacillus minor NM305</name>
    <dbReference type="NCBI Taxonomy" id="637911"/>
    <lineage>
        <taxon>Bacteria</taxon>
        <taxon>Pseudomonadati</taxon>
        <taxon>Pseudomonadota</taxon>
        <taxon>Gammaproteobacteria</taxon>
        <taxon>Pasteurellales</taxon>
        <taxon>Pasteurellaceae</taxon>
        <taxon>Actinobacillus</taxon>
    </lineage>
</organism>
<protein>
    <submittedName>
        <fullName evidence="1">Uncharacterized protein</fullName>
    </submittedName>
</protein>
<dbReference type="AlphaFoldDB" id="C5S1J5"/>
<sequence length="44" mass="5275">MPHRKKIEAIIRISLILRKRLRSKLKKKEAVIFIKQFAKNEGIM</sequence>
<proteinExistence type="predicted"/>
<reference evidence="1 2" key="1">
    <citation type="journal article" date="2010" name="Vet. Microbiol.">
        <title>Production of haemolysins by strains of the Actinobacillus minor/porcitonsillarum complex.</title>
        <authorList>
            <person name="Arya G."/>
            <person name="Niven D.F."/>
        </authorList>
    </citation>
    <scope>NUCLEOTIDE SEQUENCE [LARGE SCALE GENOMIC DNA]</scope>
    <source>
        <strain evidence="1 2">NM305</strain>
    </source>
</reference>
<accession>C5S1J5</accession>
<dbReference type="EMBL" id="ACQL01000087">
    <property type="protein sequence ID" value="EER47207.1"/>
    <property type="molecule type" value="Genomic_DNA"/>
</dbReference>
<evidence type="ECO:0000313" key="2">
    <source>
        <dbReference type="Proteomes" id="UP000005532"/>
    </source>
</evidence>
<comment type="caution">
    <text evidence="1">The sequence shown here is derived from an EMBL/GenBank/DDBJ whole genome shotgun (WGS) entry which is preliminary data.</text>
</comment>
<dbReference type="Proteomes" id="UP000005532">
    <property type="component" value="Unassembled WGS sequence"/>
</dbReference>
<evidence type="ECO:0000313" key="1">
    <source>
        <dbReference type="EMBL" id="EER47207.1"/>
    </source>
</evidence>
<gene>
    <name evidence="1" type="ORF">AM305_08866</name>
</gene>